<dbReference type="SUPFAM" id="SSF56091">
    <property type="entry name" value="DNA ligase/mRNA capping enzyme, catalytic domain"/>
    <property type="match status" value="1"/>
</dbReference>
<accession>A0A0F8XJR8</accession>
<feature type="non-terminal residue" evidence="2">
    <location>
        <position position="87"/>
    </location>
</feature>
<evidence type="ECO:0000256" key="1">
    <source>
        <dbReference type="SAM" id="Coils"/>
    </source>
</evidence>
<feature type="coiled-coil region" evidence="1">
    <location>
        <begin position="3"/>
        <end position="30"/>
    </location>
</feature>
<sequence>MGMKQAKQRIEKLKEEIRKHRYAYHVLDKQTLSPEALDSLKKELYDLEQQFPQLITLDSPTQRVGGKALKKFRKVKHRGLMHSLNDV</sequence>
<protein>
    <submittedName>
        <fullName evidence="2">Uncharacterized protein</fullName>
    </submittedName>
</protein>
<dbReference type="EMBL" id="LAZR01058798">
    <property type="protein sequence ID" value="KKK69138.1"/>
    <property type="molecule type" value="Genomic_DNA"/>
</dbReference>
<gene>
    <name evidence="2" type="ORF">LCGC14_2937020</name>
</gene>
<evidence type="ECO:0000313" key="2">
    <source>
        <dbReference type="EMBL" id="KKK69138.1"/>
    </source>
</evidence>
<name>A0A0F8XJR8_9ZZZZ</name>
<organism evidence="2">
    <name type="scientific">marine sediment metagenome</name>
    <dbReference type="NCBI Taxonomy" id="412755"/>
    <lineage>
        <taxon>unclassified sequences</taxon>
        <taxon>metagenomes</taxon>
        <taxon>ecological metagenomes</taxon>
    </lineage>
</organism>
<comment type="caution">
    <text evidence="2">The sequence shown here is derived from an EMBL/GenBank/DDBJ whole genome shotgun (WGS) entry which is preliminary data.</text>
</comment>
<keyword evidence="1" id="KW-0175">Coiled coil</keyword>
<proteinExistence type="predicted"/>
<reference evidence="2" key="1">
    <citation type="journal article" date="2015" name="Nature">
        <title>Complex archaea that bridge the gap between prokaryotes and eukaryotes.</title>
        <authorList>
            <person name="Spang A."/>
            <person name="Saw J.H."/>
            <person name="Jorgensen S.L."/>
            <person name="Zaremba-Niedzwiedzka K."/>
            <person name="Martijn J."/>
            <person name="Lind A.E."/>
            <person name="van Eijk R."/>
            <person name="Schleper C."/>
            <person name="Guy L."/>
            <person name="Ettema T.J."/>
        </authorList>
    </citation>
    <scope>NUCLEOTIDE SEQUENCE</scope>
</reference>
<dbReference type="Gene3D" id="1.10.287.610">
    <property type="entry name" value="Helix hairpin bin"/>
    <property type="match status" value="1"/>
</dbReference>
<dbReference type="AlphaFoldDB" id="A0A0F8XJR8"/>